<feature type="domain" description="Hemerythrin-like" evidence="1">
    <location>
        <begin position="18"/>
        <end position="143"/>
    </location>
</feature>
<keyword evidence="3" id="KW-1185">Reference proteome</keyword>
<sequence length="225" mass="24997">MTMTWDGQADTRMMGIVHDALRRDLGRTRHALAGTPPPRRRRALAAHLAWLMDLLHAHHTGEDDGLYPLVRSKSPEAADLLDVMAEDHAAIDPAMDALRTAAARWGDSGADDDRRALLAALDDLEAVLLPHLDREENEAMPLVSATITHREWHTWDQRFNIAPKSLPTLAEEGNWLLDGLDPDRRAVVEAEVAWLPRQIVLHVFGPGYRRRAAARWAGTSVGVSS</sequence>
<comment type="caution">
    <text evidence="2">The sequence shown here is derived from an EMBL/GenBank/DDBJ whole genome shotgun (WGS) entry which is preliminary data.</text>
</comment>
<evidence type="ECO:0000313" key="3">
    <source>
        <dbReference type="Proteomes" id="UP001370100"/>
    </source>
</evidence>
<accession>A0ABU8NCA5</accession>
<dbReference type="EMBL" id="JBBEGL010000006">
    <property type="protein sequence ID" value="MEJ2889283.1"/>
    <property type="molecule type" value="Genomic_DNA"/>
</dbReference>
<dbReference type="CDD" id="cd12108">
    <property type="entry name" value="Hr-like"/>
    <property type="match status" value="1"/>
</dbReference>
<name>A0ABU8NCA5_9PSEU</name>
<dbReference type="Proteomes" id="UP001370100">
    <property type="component" value="Unassembled WGS sequence"/>
</dbReference>
<dbReference type="InterPro" id="IPR012312">
    <property type="entry name" value="Hemerythrin-like"/>
</dbReference>
<evidence type="ECO:0000313" key="2">
    <source>
        <dbReference type="EMBL" id="MEJ2889283.1"/>
    </source>
</evidence>
<protein>
    <submittedName>
        <fullName evidence="2">Hemerythrin domain-containing protein</fullName>
    </submittedName>
</protein>
<organism evidence="2 3">
    <name type="scientific">Actinomycetospora aeridis</name>
    <dbReference type="NCBI Taxonomy" id="3129231"/>
    <lineage>
        <taxon>Bacteria</taxon>
        <taxon>Bacillati</taxon>
        <taxon>Actinomycetota</taxon>
        <taxon>Actinomycetes</taxon>
        <taxon>Pseudonocardiales</taxon>
        <taxon>Pseudonocardiaceae</taxon>
        <taxon>Actinomycetospora</taxon>
    </lineage>
</organism>
<gene>
    <name evidence="2" type="ORF">WCD41_22680</name>
</gene>
<reference evidence="2 3" key="1">
    <citation type="submission" date="2024-03" db="EMBL/GenBank/DDBJ databases">
        <title>Actinomycetospora sp. OC33-EN06, a novel actinomycete isolated from wild orchid (Aerides multiflora).</title>
        <authorList>
            <person name="Suriyachadkun C."/>
        </authorList>
    </citation>
    <scope>NUCLEOTIDE SEQUENCE [LARGE SCALE GENOMIC DNA]</scope>
    <source>
        <strain evidence="2 3">OC33-EN06</strain>
    </source>
</reference>
<evidence type="ECO:0000259" key="1">
    <source>
        <dbReference type="Pfam" id="PF01814"/>
    </source>
</evidence>
<dbReference type="RefSeq" id="WP_337716688.1">
    <property type="nucleotide sequence ID" value="NZ_JBBEGL010000006.1"/>
</dbReference>
<proteinExistence type="predicted"/>
<dbReference type="Gene3D" id="1.20.120.520">
    <property type="entry name" value="nmb1532 protein domain like"/>
    <property type="match status" value="1"/>
</dbReference>
<dbReference type="Pfam" id="PF01814">
    <property type="entry name" value="Hemerythrin"/>
    <property type="match status" value="1"/>
</dbReference>